<dbReference type="InterPro" id="IPR057336">
    <property type="entry name" value="GerAC_N"/>
</dbReference>
<comment type="caution">
    <text evidence="10">The sequence shown here is derived from an EMBL/GenBank/DDBJ whole genome shotgun (WGS) entry which is preliminary data.</text>
</comment>
<dbReference type="Gene3D" id="3.30.300.210">
    <property type="entry name" value="Nutrient germinant receptor protein C, domain 3"/>
    <property type="match status" value="1"/>
</dbReference>
<name>A0A7X0SSF3_9BACL</name>
<dbReference type="InterPro" id="IPR046953">
    <property type="entry name" value="Spore_GerAC-like_C"/>
</dbReference>
<evidence type="ECO:0000256" key="7">
    <source>
        <dbReference type="ARBA" id="ARBA00023288"/>
    </source>
</evidence>
<feature type="domain" description="Spore germination protein N-terminal" evidence="9">
    <location>
        <begin position="28"/>
        <end position="193"/>
    </location>
</feature>
<proteinExistence type="inferred from homology"/>
<evidence type="ECO:0000259" key="9">
    <source>
        <dbReference type="Pfam" id="PF25198"/>
    </source>
</evidence>
<dbReference type="AlphaFoldDB" id="A0A7X0SSF3"/>
<gene>
    <name evidence="10" type="ORF">H7C18_30750</name>
</gene>
<sequence length="360" mass="40144">MNAKLPVRIALKSMTMAGMLIVLCGCWDIRDINHRALPIAMGLENKEGIYRIHLLIPQNTQSSSSVRIVSDKGSTINEIIDRISKDLELEVDLMHLKVIVFDRTFAERGLGDSVSSFMRSRDIASKTIAAISDESIGSLFQTLKSTSTTGGLEIYNFFEKNAGWSPQLAQTRIWQIFQSLHSFTKDVAVPIIKSGESTTMTSTGSAVIKNGKMVGRITPEETLLFNAFNGLSAQGKIEVMNHAAVVIDTDRLSHHSSVKGGRAVLNSRINLKVTVLETKGSPTTAMVKQELEQLLTQNFERMFARLQAEGADILGVGQFFRNRIPRDRLANWRTDYYPRMKLNLTFHTVIEDEGLLKMKP</sequence>
<dbReference type="PANTHER" id="PTHR35789:SF1">
    <property type="entry name" value="SPORE GERMINATION PROTEIN B3"/>
    <property type="match status" value="1"/>
</dbReference>
<feature type="domain" description="Spore germination GerAC-like C-terminal" evidence="8">
    <location>
        <begin position="203"/>
        <end position="354"/>
    </location>
</feature>
<evidence type="ECO:0000256" key="1">
    <source>
        <dbReference type="ARBA" id="ARBA00004635"/>
    </source>
</evidence>
<evidence type="ECO:0000256" key="5">
    <source>
        <dbReference type="ARBA" id="ARBA00023136"/>
    </source>
</evidence>
<evidence type="ECO:0000256" key="4">
    <source>
        <dbReference type="ARBA" id="ARBA00022729"/>
    </source>
</evidence>
<dbReference type="Pfam" id="PF05504">
    <property type="entry name" value="Spore_GerAC"/>
    <property type="match status" value="1"/>
</dbReference>
<keyword evidence="7" id="KW-0449">Lipoprotein</keyword>
<evidence type="ECO:0000313" key="10">
    <source>
        <dbReference type="EMBL" id="MBB6735302.1"/>
    </source>
</evidence>
<dbReference type="InterPro" id="IPR038501">
    <property type="entry name" value="Spore_GerAC_C_sf"/>
</dbReference>
<dbReference type="PROSITE" id="PS51257">
    <property type="entry name" value="PROKAR_LIPOPROTEIN"/>
    <property type="match status" value="1"/>
</dbReference>
<accession>A0A7X0SSF3</accession>
<organism evidence="10 11">
    <name type="scientific">Cohnella zeiphila</name>
    <dbReference type="NCBI Taxonomy" id="2761120"/>
    <lineage>
        <taxon>Bacteria</taxon>
        <taxon>Bacillati</taxon>
        <taxon>Bacillota</taxon>
        <taxon>Bacilli</taxon>
        <taxon>Bacillales</taxon>
        <taxon>Paenibacillaceae</taxon>
        <taxon>Cohnella</taxon>
    </lineage>
</organism>
<keyword evidence="4" id="KW-0732">Signal</keyword>
<reference evidence="10 11" key="1">
    <citation type="submission" date="2020-08" db="EMBL/GenBank/DDBJ databases">
        <title>Cohnella phylogeny.</title>
        <authorList>
            <person name="Dunlap C."/>
        </authorList>
    </citation>
    <scope>NUCLEOTIDE SEQUENCE [LARGE SCALE GENOMIC DNA]</scope>
    <source>
        <strain evidence="10 11">CBP 2801</strain>
    </source>
</reference>
<dbReference type="InterPro" id="IPR008844">
    <property type="entry name" value="Spore_GerAC-like"/>
</dbReference>
<evidence type="ECO:0000256" key="2">
    <source>
        <dbReference type="ARBA" id="ARBA00007886"/>
    </source>
</evidence>
<evidence type="ECO:0000313" key="11">
    <source>
        <dbReference type="Proteomes" id="UP000564644"/>
    </source>
</evidence>
<protein>
    <submittedName>
        <fullName evidence="10">Ger(X)C family spore germination protein</fullName>
    </submittedName>
</protein>
<dbReference type="RefSeq" id="WP_185132956.1">
    <property type="nucleotide sequence ID" value="NZ_JACJVO010000046.1"/>
</dbReference>
<dbReference type="Pfam" id="PF25198">
    <property type="entry name" value="Spore_GerAC_N"/>
    <property type="match status" value="1"/>
</dbReference>
<evidence type="ECO:0000259" key="8">
    <source>
        <dbReference type="Pfam" id="PF05504"/>
    </source>
</evidence>
<dbReference type="PANTHER" id="PTHR35789">
    <property type="entry name" value="SPORE GERMINATION PROTEIN B3"/>
    <property type="match status" value="1"/>
</dbReference>
<dbReference type="EMBL" id="JACJVO010000046">
    <property type="protein sequence ID" value="MBB6735302.1"/>
    <property type="molecule type" value="Genomic_DNA"/>
</dbReference>
<evidence type="ECO:0000256" key="3">
    <source>
        <dbReference type="ARBA" id="ARBA00022544"/>
    </source>
</evidence>
<dbReference type="NCBIfam" id="TIGR02887">
    <property type="entry name" value="spore_ger_x_C"/>
    <property type="match status" value="1"/>
</dbReference>
<keyword evidence="3" id="KW-0309">Germination</keyword>
<evidence type="ECO:0000256" key="6">
    <source>
        <dbReference type="ARBA" id="ARBA00023139"/>
    </source>
</evidence>
<keyword evidence="5" id="KW-0472">Membrane</keyword>
<comment type="subcellular location">
    <subcellularLocation>
        <location evidence="1">Membrane</location>
        <topology evidence="1">Lipid-anchor</topology>
    </subcellularLocation>
</comment>
<keyword evidence="6" id="KW-0564">Palmitate</keyword>
<dbReference type="GO" id="GO:0016020">
    <property type="term" value="C:membrane"/>
    <property type="evidence" value="ECO:0007669"/>
    <property type="project" value="UniProtKB-SubCell"/>
</dbReference>
<dbReference type="GO" id="GO:0009847">
    <property type="term" value="P:spore germination"/>
    <property type="evidence" value="ECO:0007669"/>
    <property type="project" value="InterPro"/>
</dbReference>
<keyword evidence="11" id="KW-1185">Reference proteome</keyword>
<dbReference type="Proteomes" id="UP000564644">
    <property type="component" value="Unassembled WGS sequence"/>
</dbReference>
<comment type="similarity">
    <text evidence="2">Belongs to the GerABKC lipoprotein family.</text>
</comment>